<evidence type="ECO:0000256" key="1">
    <source>
        <dbReference type="SAM" id="Phobius"/>
    </source>
</evidence>
<dbReference type="OrthoDB" id="9981889at2759"/>
<proteinExistence type="predicted"/>
<keyword evidence="1" id="KW-0472">Membrane</keyword>
<dbReference type="PANTHER" id="PTHR22133">
    <property type="entry name" value="AT01821P-RELATED"/>
    <property type="match status" value="1"/>
</dbReference>
<feature type="domain" description="Deltamethrin resistance protein prag01" evidence="2">
    <location>
        <begin position="2"/>
        <end position="53"/>
    </location>
</feature>
<dbReference type="PANTHER" id="PTHR22133:SF2">
    <property type="entry name" value="AT01821P-RELATED"/>
    <property type="match status" value="1"/>
</dbReference>
<dbReference type="STRING" id="1661398.A0A482VND9"/>
<sequence length="63" mass="7104">MNDLPSPEGDWYTLSNKQQSKYNVHLVLGIGSFIATLAFGFATDQFESFNDIPEEPAEIDCYK</sequence>
<organism evidence="3 4">
    <name type="scientific">Asbolus verrucosus</name>
    <name type="common">Desert ironclad beetle</name>
    <dbReference type="NCBI Taxonomy" id="1661398"/>
    <lineage>
        <taxon>Eukaryota</taxon>
        <taxon>Metazoa</taxon>
        <taxon>Ecdysozoa</taxon>
        <taxon>Arthropoda</taxon>
        <taxon>Hexapoda</taxon>
        <taxon>Insecta</taxon>
        <taxon>Pterygota</taxon>
        <taxon>Neoptera</taxon>
        <taxon>Endopterygota</taxon>
        <taxon>Coleoptera</taxon>
        <taxon>Polyphaga</taxon>
        <taxon>Cucujiformia</taxon>
        <taxon>Tenebrionidae</taxon>
        <taxon>Pimeliinae</taxon>
        <taxon>Asbolus</taxon>
    </lineage>
</organism>
<keyword evidence="1" id="KW-0812">Transmembrane</keyword>
<feature type="transmembrane region" description="Helical" evidence="1">
    <location>
        <begin position="22"/>
        <end position="42"/>
    </location>
</feature>
<accession>A0A482VND9</accession>
<keyword evidence="4" id="KW-1185">Reference proteome</keyword>
<evidence type="ECO:0000313" key="3">
    <source>
        <dbReference type="EMBL" id="RZC34451.1"/>
    </source>
</evidence>
<dbReference type="Pfam" id="PF16020">
    <property type="entry name" value="Deltameth_res"/>
    <property type="match status" value="1"/>
</dbReference>
<dbReference type="Proteomes" id="UP000292052">
    <property type="component" value="Unassembled WGS sequence"/>
</dbReference>
<gene>
    <name evidence="3" type="ORF">BDFB_012101</name>
</gene>
<dbReference type="InterPro" id="IPR031973">
    <property type="entry name" value="Deltameth_res_prag01"/>
</dbReference>
<evidence type="ECO:0000259" key="2">
    <source>
        <dbReference type="Pfam" id="PF16020"/>
    </source>
</evidence>
<name>A0A482VND9_ASBVE</name>
<dbReference type="EMBL" id="QDEB01079879">
    <property type="protein sequence ID" value="RZC34451.1"/>
    <property type="molecule type" value="Genomic_DNA"/>
</dbReference>
<keyword evidence="1" id="KW-1133">Transmembrane helix</keyword>
<dbReference type="AlphaFoldDB" id="A0A482VND9"/>
<comment type="caution">
    <text evidence="3">The sequence shown here is derived from an EMBL/GenBank/DDBJ whole genome shotgun (WGS) entry which is preliminary data.</text>
</comment>
<protein>
    <recommendedName>
        <fullName evidence="2">Deltamethrin resistance protein prag01 domain-containing protein</fullName>
    </recommendedName>
</protein>
<reference evidence="3 4" key="1">
    <citation type="submission" date="2017-03" db="EMBL/GenBank/DDBJ databases">
        <title>Genome of the blue death feigning beetle - Asbolus verrucosus.</title>
        <authorList>
            <person name="Rider S.D."/>
        </authorList>
    </citation>
    <scope>NUCLEOTIDE SEQUENCE [LARGE SCALE GENOMIC DNA]</scope>
    <source>
        <strain evidence="3">Butters</strain>
        <tissue evidence="3">Head and leg muscle</tissue>
    </source>
</reference>
<evidence type="ECO:0000313" key="4">
    <source>
        <dbReference type="Proteomes" id="UP000292052"/>
    </source>
</evidence>